<organism evidence="1 2">
    <name type="scientific">Macroventuria anomochaeta</name>
    <dbReference type="NCBI Taxonomy" id="301207"/>
    <lineage>
        <taxon>Eukaryota</taxon>
        <taxon>Fungi</taxon>
        <taxon>Dikarya</taxon>
        <taxon>Ascomycota</taxon>
        <taxon>Pezizomycotina</taxon>
        <taxon>Dothideomycetes</taxon>
        <taxon>Pleosporomycetidae</taxon>
        <taxon>Pleosporales</taxon>
        <taxon>Pleosporineae</taxon>
        <taxon>Didymellaceae</taxon>
        <taxon>Macroventuria</taxon>
    </lineage>
</organism>
<proteinExistence type="predicted"/>
<reference evidence="1" key="1">
    <citation type="journal article" date="2020" name="Stud. Mycol.">
        <title>101 Dothideomycetes genomes: a test case for predicting lifestyles and emergence of pathogens.</title>
        <authorList>
            <person name="Haridas S."/>
            <person name="Albert R."/>
            <person name="Binder M."/>
            <person name="Bloem J."/>
            <person name="Labutti K."/>
            <person name="Salamov A."/>
            <person name="Andreopoulos B."/>
            <person name="Baker S."/>
            <person name="Barry K."/>
            <person name="Bills G."/>
            <person name="Bluhm B."/>
            <person name="Cannon C."/>
            <person name="Castanera R."/>
            <person name="Culley D."/>
            <person name="Daum C."/>
            <person name="Ezra D."/>
            <person name="Gonzalez J."/>
            <person name="Henrissat B."/>
            <person name="Kuo A."/>
            <person name="Liang C."/>
            <person name="Lipzen A."/>
            <person name="Lutzoni F."/>
            <person name="Magnuson J."/>
            <person name="Mondo S."/>
            <person name="Nolan M."/>
            <person name="Ohm R."/>
            <person name="Pangilinan J."/>
            <person name="Park H.-J."/>
            <person name="Ramirez L."/>
            <person name="Alfaro M."/>
            <person name="Sun H."/>
            <person name="Tritt A."/>
            <person name="Yoshinaga Y."/>
            <person name="Zwiers L.-H."/>
            <person name="Turgeon B."/>
            <person name="Goodwin S."/>
            <person name="Spatafora J."/>
            <person name="Crous P."/>
            <person name="Grigoriev I."/>
        </authorList>
    </citation>
    <scope>NUCLEOTIDE SEQUENCE</scope>
    <source>
        <strain evidence="1">CBS 525.71</strain>
    </source>
</reference>
<gene>
    <name evidence="1" type="ORF">BU25DRAFT_31006</name>
</gene>
<accession>A0ACB6S3I4</accession>
<keyword evidence="2" id="KW-1185">Reference proteome</keyword>
<protein>
    <submittedName>
        <fullName evidence="1">Uncharacterized protein</fullName>
    </submittedName>
</protein>
<sequence length="131" mass="14735">MLHTFSSCLVACKLSSCTLTKACSTDPKSSDCASIRSPALQATHMKLHTPPLASQVYRALYDCLDLPVTREQGVDRPQFPPEQYWLGWQTEIGVQFEPHSRLESRRVVPQTPSLHTLICYSFDPELGAARW</sequence>
<evidence type="ECO:0000313" key="2">
    <source>
        <dbReference type="Proteomes" id="UP000799754"/>
    </source>
</evidence>
<evidence type="ECO:0000313" key="1">
    <source>
        <dbReference type="EMBL" id="KAF2628721.1"/>
    </source>
</evidence>
<comment type="caution">
    <text evidence="1">The sequence shown here is derived from an EMBL/GenBank/DDBJ whole genome shotgun (WGS) entry which is preliminary data.</text>
</comment>
<dbReference type="EMBL" id="MU006712">
    <property type="protein sequence ID" value="KAF2628721.1"/>
    <property type="molecule type" value="Genomic_DNA"/>
</dbReference>
<name>A0ACB6S3I4_9PLEO</name>
<dbReference type="Proteomes" id="UP000799754">
    <property type="component" value="Unassembled WGS sequence"/>
</dbReference>